<evidence type="ECO:0000313" key="14">
    <source>
        <dbReference type="EMBL" id="GCB71370.1"/>
    </source>
</evidence>
<evidence type="ECO:0000256" key="5">
    <source>
        <dbReference type="ARBA" id="ARBA00022674"/>
    </source>
</evidence>
<dbReference type="InterPro" id="IPR043601">
    <property type="entry name" value="Rspo_Fu-CRD_dom"/>
</dbReference>
<comment type="subcellular location">
    <subcellularLocation>
        <location evidence="1">Secreted</location>
    </subcellularLocation>
</comment>
<feature type="chain" id="PRO_5019425649" evidence="11">
    <location>
        <begin position="22"/>
        <end position="274"/>
    </location>
</feature>
<evidence type="ECO:0000256" key="9">
    <source>
        <dbReference type="ARBA" id="ARBA00023180"/>
    </source>
</evidence>
<dbReference type="OMA" id="CMTSCPL"/>
<evidence type="ECO:0000256" key="3">
    <source>
        <dbReference type="ARBA" id="ARBA00022525"/>
    </source>
</evidence>
<sequence length="274" mass="31279">MQFRMLSVVLILLNCMEYIGSHNASRGRRHRRTNASVSQSCPKGCDRCSEYNGCLSCKPRLFFFLERNGMRQTGVCLSSCPSGYYGVRTPEMNKCTRCRADNCDTCFTKNFCTKCKPGFYLHKGRCFDICPEGFFPSNQTMECTTHVDCEVSAWNAWSSCTKRGKTCGFRRGSESRKREIVQFPSAHGKLCPKITESRKCIVQKKRCSIGEKDKVKIKRSRKEGNKEAKQGKQAKNRGKENKNNREGGRNEKTQNKKRRGQNKKLITTTVSTVH</sequence>
<gene>
    <name evidence="14" type="ORF">scyTo_0005917</name>
</gene>
<dbReference type="InterPro" id="IPR051514">
    <property type="entry name" value="R-spondin"/>
</dbReference>
<dbReference type="PROSITE" id="PS50092">
    <property type="entry name" value="TSP1"/>
    <property type="match status" value="1"/>
</dbReference>
<evidence type="ECO:0000256" key="6">
    <source>
        <dbReference type="ARBA" id="ARBA00022687"/>
    </source>
</evidence>
<dbReference type="AlphaFoldDB" id="A0A401PDY6"/>
<reference evidence="14 15" key="1">
    <citation type="journal article" date="2018" name="Nat. Ecol. Evol.">
        <title>Shark genomes provide insights into elasmobranch evolution and the origin of vertebrates.</title>
        <authorList>
            <person name="Hara Y"/>
            <person name="Yamaguchi K"/>
            <person name="Onimaru K"/>
            <person name="Kadota M"/>
            <person name="Koyanagi M"/>
            <person name="Keeley SD"/>
            <person name="Tatsumi K"/>
            <person name="Tanaka K"/>
            <person name="Motone F"/>
            <person name="Kageyama Y"/>
            <person name="Nozu R"/>
            <person name="Adachi N"/>
            <person name="Nishimura O"/>
            <person name="Nakagawa R"/>
            <person name="Tanegashima C"/>
            <person name="Kiyatake I"/>
            <person name="Matsumoto R"/>
            <person name="Murakumo K"/>
            <person name="Nishida K"/>
            <person name="Terakita A"/>
            <person name="Kuratani S"/>
            <person name="Sato K"/>
            <person name="Hyodo S Kuraku.S."/>
        </authorList>
    </citation>
    <scope>NUCLEOTIDE SEQUENCE [LARGE SCALE GENOMIC DNA]</scope>
</reference>
<keyword evidence="15" id="KW-1185">Reference proteome</keyword>
<evidence type="ECO:0000259" key="13">
    <source>
        <dbReference type="Pfam" id="PF19028"/>
    </source>
</evidence>
<feature type="signal peptide" evidence="11">
    <location>
        <begin position="1"/>
        <end position="21"/>
    </location>
</feature>
<keyword evidence="7 11" id="KW-0732">Signal</keyword>
<evidence type="ECO:0000256" key="10">
    <source>
        <dbReference type="SAM" id="MobiDB-lite"/>
    </source>
</evidence>
<feature type="region of interest" description="Disordered" evidence="10">
    <location>
        <begin position="213"/>
        <end position="274"/>
    </location>
</feature>
<dbReference type="Gene3D" id="2.10.220.10">
    <property type="entry name" value="Hormone Receptor, Insulin-like Growth Factor Receptor 1, Chain A, domain 2"/>
    <property type="match status" value="1"/>
</dbReference>
<evidence type="ECO:0000259" key="12">
    <source>
        <dbReference type="Pfam" id="PF15913"/>
    </source>
</evidence>
<organism evidence="14 15">
    <name type="scientific">Scyliorhinus torazame</name>
    <name type="common">Cloudy catshark</name>
    <name type="synonym">Catulus torazame</name>
    <dbReference type="NCBI Taxonomy" id="75743"/>
    <lineage>
        <taxon>Eukaryota</taxon>
        <taxon>Metazoa</taxon>
        <taxon>Chordata</taxon>
        <taxon>Craniata</taxon>
        <taxon>Vertebrata</taxon>
        <taxon>Chondrichthyes</taxon>
        <taxon>Elasmobranchii</taxon>
        <taxon>Galeomorphii</taxon>
        <taxon>Galeoidea</taxon>
        <taxon>Carcharhiniformes</taxon>
        <taxon>Scyliorhinidae</taxon>
        <taxon>Scyliorhinus</taxon>
    </lineage>
</organism>
<dbReference type="SUPFAM" id="SSF82895">
    <property type="entry name" value="TSP-1 type 1 repeat"/>
    <property type="match status" value="1"/>
</dbReference>
<dbReference type="GO" id="GO:0005576">
    <property type="term" value="C:extracellular region"/>
    <property type="evidence" value="ECO:0007669"/>
    <property type="project" value="UniProtKB-SubCell"/>
</dbReference>
<comment type="similarity">
    <text evidence="2">Belongs to the R-spondin family.</text>
</comment>
<dbReference type="PANTHER" id="PTHR46987:SF1">
    <property type="entry name" value="R-SPONDIN-3"/>
    <property type="match status" value="1"/>
</dbReference>
<feature type="compositionally biased region" description="Polar residues" evidence="10">
    <location>
        <begin position="264"/>
        <end position="274"/>
    </location>
</feature>
<evidence type="ECO:0000313" key="15">
    <source>
        <dbReference type="Proteomes" id="UP000288216"/>
    </source>
</evidence>
<evidence type="ECO:0000256" key="8">
    <source>
        <dbReference type="ARBA" id="ARBA00023157"/>
    </source>
</evidence>
<comment type="caution">
    <text evidence="14">The sequence shown here is derived from an EMBL/GenBank/DDBJ whole genome shotgun (WGS) entry which is preliminary data.</text>
</comment>
<dbReference type="Pfam" id="PF15913">
    <property type="entry name" value="Furin-like_2"/>
    <property type="match status" value="1"/>
</dbReference>
<dbReference type="Proteomes" id="UP000288216">
    <property type="component" value="Unassembled WGS sequence"/>
</dbReference>
<feature type="compositionally biased region" description="Basic and acidic residues" evidence="10">
    <location>
        <begin position="237"/>
        <end position="254"/>
    </location>
</feature>
<dbReference type="STRING" id="75743.A0A401PDY6"/>
<dbReference type="GO" id="GO:0016055">
    <property type="term" value="P:Wnt signaling pathway"/>
    <property type="evidence" value="ECO:0007669"/>
    <property type="project" value="UniProtKB-KW"/>
</dbReference>
<name>A0A401PDY6_SCYTO</name>
<evidence type="ECO:0000256" key="4">
    <source>
        <dbReference type="ARBA" id="ARBA00022606"/>
    </source>
</evidence>
<dbReference type="InterPro" id="IPR000884">
    <property type="entry name" value="TSP1_rpt"/>
</dbReference>
<dbReference type="Pfam" id="PF19028">
    <property type="entry name" value="TSP1_spondin"/>
    <property type="match status" value="1"/>
</dbReference>
<keyword evidence="5" id="KW-0358">Heparin-binding</keyword>
<dbReference type="SMART" id="SM00261">
    <property type="entry name" value="FU"/>
    <property type="match status" value="2"/>
</dbReference>
<dbReference type="InterPro" id="IPR044004">
    <property type="entry name" value="TSP1_spondin_dom"/>
</dbReference>
<dbReference type="GO" id="GO:0008201">
    <property type="term" value="F:heparin binding"/>
    <property type="evidence" value="ECO:0007669"/>
    <property type="project" value="UniProtKB-KW"/>
</dbReference>
<dbReference type="EMBL" id="BFAA01001921">
    <property type="protein sequence ID" value="GCB71370.1"/>
    <property type="molecule type" value="Genomic_DNA"/>
</dbReference>
<protein>
    <submittedName>
        <fullName evidence="14">Uncharacterized protein</fullName>
    </submittedName>
</protein>
<evidence type="ECO:0000256" key="7">
    <source>
        <dbReference type="ARBA" id="ARBA00022729"/>
    </source>
</evidence>
<accession>A0A401PDY6</accession>
<evidence type="ECO:0000256" key="1">
    <source>
        <dbReference type="ARBA" id="ARBA00004613"/>
    </source>
</evidence>
<dbReference type="InterPro" id="IPR009030">
    <property type="entry name" value="Growth_fac_rcpt_cys_sf"/>
</dbReference>
<evidence type="ECO:0000256" key="2">
    <source>
        <dbReference type="ARBA" id="ARBA00007308"/>
    </source>
</evidence>
<keyword evidence="3" id="KW-0964">Secreted</keyword>
<dbReference type="Gene3D" id="2.20.100.10">
    <property type="entry name" value="Thrombospondin type-1 (TSP1) repeat"/>
    <property type="match status" value="1"/>
</dbReference>
<keyword evidence="6" id="KW-0879">Wnt signaling pathway</keyword>
<keyword evidence="9" id="KW-0325">Glycoprotein</keyword>
<keyword evidence="8" id="KW-1015">Disulfide bond</keyword>
<dbReference type="CDD" id="cd00064">
    <property type="entry name" value="FU"/>
    <property type="match status" value="1"/>
</dbReference>
<dbReference type="SUPFAM" id="SSF57184">
    <property type="entry name" value="Growth factor receptor domain"/>
    <property type="match status" value="1"/>
</dbReference>
<evidence type="ECO:0000256" key="11">
    <source>
        <dbReference type="SAM" id="SignalP"/>
    </source>
</evidence>
<proteinExistence type="inferred from homology"/>
<dbReference type="InterPro" id="IPR006212">
    <property type="entry name" value="Furin_repeat"/>
</dbReference>
<feature type="domain" description="Spondin-like TSP1" evidence="13">
    <location>
        <begin position="149"/>
        <end position="204"/>
    </location>
</feature>
<dbReference type="PANTHER" id="PTHR46987">
    <property type="entry name" value="NEUROHYPOPHYSIAL HORMONES, N-TERMINAL DOMAIN CONTAINING PROTEIN"/>
    <property type="match status" value="1"/>
</dbReference>
<feature type="domain" description="R-spondin Fu-CRD" evidence="12">
    <location>
        <begin position="43"/>
        <end position="143"/>
    </location>
</feature>
<dbReference type="OrthoDB" id="10257656at2759"/>
<dbReference type="InterPro" id="IPR036383">
    <property type="entry name" value="TSP1_rpt_sf"/>
</dbReference>
<dbReference type="SMART" id="SM00209">
    <property type="entry name" value="TSP1"/>
    <property type="match status" value="1"/>
</dbReference>
<keyword evidence="4" id="KW-0716">Sensory transduction</keyword>